<protein>
    <submittedName>
        <fullName evidence="6">Unannotated protein</fullName>
    </submittedName>
</protein>
<dbReference type="GO" id="GO:0006825">
    <property type="term" value="P:copper ion transport"/>
    <property type="evidence" value="ECO:0007669"/>
    <property type="project" value="InterPro"/>
</dbReference>
<evidence type="ECO:0000256" key="4">
    <source>
        <dbReference type="ARBA" id="ARBA00023008"/>
    </source>
</evidence>
<evidence type="ECO:0000256" key="3">
    <source>
        <dbReference type="ARBA" id="ARBA00022729"/>
    </source>
</evidence>
<evidence type="ECO:0000313" key="8">
    <source>
        <dbReference type="EMBL" id="CAB5014757.1"/>
    </source>
</evidence>
<sequence>MRKALAAVLLGSLALLVSPTPAFAHAELVTSSPRNGSQLLVVPKTITLNFGENVSLVKAQILDQTGATVPSTASLAGSHLTVTPNWSLPNGRYSVSWQVTSDDDHTVAGAIAFTVKIGNPRGKPTALALIPAVKAHVSAAAVGARTITFVSKAKSGEVLLTNDALPGPITWRVTGDGKIARASGVIPIAGVWTIEASLFAGAIDFLVAKGTQTFQ</sequence>
<dbReference type="GO" id="GO:0030313">
    <property type="term" value="C:cell envelope"/>
    <property type="evidence" value="ECO:0007669"/>
    <property type="project" value="UniProtKB-SubCell"/>
</dbReference>
<dbReference type="EMBL" id="CAFBPJ010000048">
    <property type="protein sequence ID" value="CAB5014757.1"/>
    <property type="molecule type" value="Genomic_DNA"/>
</dbReference>
<dbReference type="GO" id="GO:0046688">
    <property type="term" value="P:response to copper ion"/>
    <property type="evidence" value="ECO:0007669"/>
    <property type="project" value="InterPro"/>
</dbReference>
<name>A0A6J6LJ73_9ZZZZ</name>
<evidence type="ECO:0000313" key="6">
    <source>
        <dbReference type="EMBL" id="CAB4660693.1"/>
    </source>
</evidence>
<dbReference type="GO" id="GO:0005507">
    <property type="term" value="F:copper ion binding"/>
    <property type="evidence" value="ECO:0007669"/>
    <property type="project" value="InterPro"/>
</dbReference>
<gene>
    <name evidence="6" type="ORF">UFOPK2310_00028</name>
    <name evidence="7" type="ORF">UFOPK2625_00314</name>
    <name evidence="8" type="ORF">UFOPK4092_00586</name>
</gene>
<dbReference type="InterPro" id="IPR007348">
    <property type="entry name" value="CopC_dom"/>
</dbReference>
<evidence type="ECO:0000259" key="5">
    <source>
        <dbReference type="Pfam" id="PF04234"/>
    </source>
</evidence>
<dbReference type="PANTHER" id="PTHR34820:SF4">
    <property type="entry name" value="INNER MEMBRANE PROTEIN YEBZ"/>
    <property type="match status" value="1"/>
</dbReference>
<keyword evidence="3" id="KW-0732">Signal</keyword>
<comment type="subcellular location">
    <subcellularLocation>
        <location evidence="1">Cell envelope</location>
    </subcellularLocation>
</comment>
<evidence type="ECO:0000256" key="2">
    <source>
        <dbReference type="ARBA" id="ARBA00022723"/>
    </source>
</evidence>
<reference evidence="6" key="1">
    <citation type="submission" date="2020-05" db="EMBL/GenBank/DDBJ databases">
        <authorList>
            <person name="Chiriac C."/>
            <person name="Salcher M."/>
            <person name="Ghai R."/>
            <person name="Kavagutti S V."/>
        </authorList>
    </citation>
    <scope>NUCLEOTIDE SEQUENCE</scope>
</reference>
<dbReference type="GO" id="GO:0005886">
    <property type="term" value="C:plasma membrane"/>
    <property type="evidence" value="ECO:0007669"/>
    <property type="project" value="TreeGrafter"/>
</dbReference>
<proteinExistence type="predicted"/>
<dbReference type="Pfam" id="PF04234">
    <property type="entry name" value="CopC"/>
    <property type="match status" value="1"/>
</dbReference>
<dbReference type="Gene3D" id="2.60.40.1220">
    <property type="match status" value="1"/>
</dbReference>
<dbReference type="AlphaFoldDB" id="A0A6J6LJ73"/>
<dbReference type="InterPro" id="IPR014755">
    <property type="entry name" value="Cu-Rt/internalin_Ig-like"/>
</dbReference>
<accession>A0A6J6LJ73</accession>
<dbReference type="EMBL" id="CAEZWW010000002">
    <property type="protein sequence ID" value="CAB4660693.1"/>
    <property type="molecule type" value="Genomic_DNA"/>
</dbReference>
<dbReference type="SUPFAM" id="SSF81296">
    <property type="entry name" value="E set domains"/>
    <property type="match status" value="1"/>
</dbReference>
<evidence type="ECO:0000256" key="1">
    <source>
        <dbReference type="ARBA" id="ARBA00004196"/>
    </source>
</evidence>
<feature type="domain" description="CopC" evidence="5">
    <location>
        <begin position="25"/>
        <end position="115"/>
    </location>
</feature>
<dbReference type="GO" id="GO:0042597">
    <property type="term" value="C:periplasmic space"/>
    <property type="evidence" value="ECO:0007669"/>
    <property type="project" value="InterPro"/>
</dbReference>
<dbReference type="PANTHER" id="PTHR34820">
    <property type="entry name" value="INNER MEMBRANE PROTEIN YEBZ"/>
    <property type="match status" value="1"/>
</dbReference>
<dbReference type="InterPro" id="IPR014756">
    <property type="entry name" value="Ig_E-set"/>
</dbReference>
<keyword evidence="4" id="KW-0186">Copper</keyword>
<keyword evidence="2" id="KW-0479">Metal-binding</keyword>
<organism evidence="6">
    <name type="scientific">freshwater metagenome</name>
    <dbReference type="NCBI Taxonomy" id="449393"/>
    <lineage>
        <taxon>unclassified sequences</taxon>
        <taxon>metagenomes</taxon>
        <taxon>ecological metagenomes</taxon>
    </lineage>
</organism>
<dbReference type="InterPro" id="IPR032694">
    <property type="entry name" value="CopC/D"/>
</dbReference>
<evidence type="ECO:0000313" key="7">
    <source>
        <dbReference type="EMBL" id="CAB4697246.1"/>
    </source>
</evidence>
<dbReference type="EMBL" id="CAEZXZ010000029">
    <property type="protein sequence ID" value="CAB4697246.1"/>
    <property type="molecule type" value="Genomic_DNA"/>
</dbReference>